<organism evidence="1 2">
    <name type="scientific">Pararge aegeria aegeria</name>
    <dbReference type="NCBI Taxonomy" id="348720"/>
    <lineage>
        <taxon>Eukaryota</taxon>
        <taxon>Metazoa</taxon>
        <taxon>Ecdysozoa</taxon>
        <taxon>Arthropoda</taxon>
        <taxon>Hexapoda</taxon>
        <taxon>Insecta</taxon>
        <taxon>Pterygota</taxon>
        <taxon>Neoptera</taxon>
        <taxon>Endopterygota</taxon>
        <taxon>Lepidoptera</taxon>
        <taxon>Glossata</taxon>
        <taxon>Ditrysia</taxon>
        <taxon>Papilionoidea</taxon>
        <taxon>Nymphalidae</taxon>
        <taxon>Satyrinae</taxon>
        <taxon>Satyrini</taxon>
        <taxon>Parargina</taxon>
        <taxon>Pararge</taxon>
    </lineage>
</organism>
<accession>A0A8S4SDV0</accession>
<keyword evidence="2" id="KW-1185">Reference proteome</keyword>
<name>A0A8S4SDV0_9NEOP</name>
<evidence type="ECO:0000313" key="1">
    <source>
        <dbReference type="EMBL" id="CAH2257733.1"/>
    </source>
</evidence>
<protein>
    <submittedName>
        <fullName evidence="1">Jg17128 protein</fullName>
    </submittedName>
</protein>
<evidence type="ECO:0000313" key="2">
    <source>
        <dbReference type="Proteomes" id="UP000838756"/>
    </source>
</evidence>
<dbReference type="AlphaFoldDB" id="A0A8S4SDV0"/>
<sequence>MFAKRRFLVFRKYSRSSTDGAEDYPKMAPNQQLIGCLIRFRTPEDQRPTDRPTDRQIACKTLGKQSIKYTTRLDTRFSPPATLE</sequence>
<dbReference type="EMBL" id="CAKXAJ010026129">
    <property type="protein sequence ID" value="CAH2257733.1"/>
    <property type="molecule type" value="Genomic_DNA"/>
</dbReference>
<proteinExistence type="predicted"/>
<dbReference type="Proteomes" id="UP000838756">
    <property type="component" value="Unassembled WGS sequence"/>
</dbReference>
<comment type="caution">
    <text evidence="1">The sequence shown here is derived from an EMBL/GenBank/DDBJ whole genome shotgun (WGS) entry which is preliminary data.</text>
</comment>
<gene>
    <name evidence="1" type="primary">jg17128</name>
    <name evidence="1" type="ORF">PAEG_LOCUS23212</name>
</gene>
<reference evidence="1" key="1">
    <citation type="submission" date="2022-03" db="EMBL/GenBank/DDBJ databases">
        <authorList>
            <person name="Lindestad O."/>
        </authorList>
    </citation>
    <scope>NUCLEOTIDE SEQUENCE</scope>
</reference>